<organism evidence="10 11">
    <name type="scientific">Probosciger aterrimus</name>
    <name type="common">Palm cockatoo</name>
    <dbReference type="NCBI Taxonomy" id="141839"/>
    <lineage>
        <taxon>Eukaryota</taxon>
        <taxon>Metazoa</taxon>
        <taxon>Chordata</taxon>
        <taxon>Craniata</taxon>
        <taxon>Vertebrata</taxon>
        <taxon>Euteleostomi</taxon>
        <taxon>Archelosauria</taxon>
        <taxon>Archosauria</taxon>
        <taxon>Dinosauria</taxon>
        <taxon>Saurischia</taxon>
        <taxon>Theropoda</taxon>
        <taxon>Coelurosauria</taxon>
        <taxon>Aves</taxon>
        <taxon>Neognathae</taxon>
        <taxon>Neoaves</taxon>
        <taxon>Telluraves</taxon>
        <taxon>Australaves</taxon>
        <taxon>Psittaciformes</taxon>
        <taxon>Cacatuidae</taxon>
        <taxon>Probosciger</taxon>
    </lineage>
</organism>
<dbReference type="SMART" id="SM00013">
    <property type="entry name" value="LRRNT"/>
    <property type="match status" value="1"/>
</dbReference>
<feature type="compositionally biased region" description="Low complexity" evidence="6">
    <location>
        <begin position="470"/>
        <end position="480"/>
    </location>
</feature>
<dbReference type="InterPro" id="IPR003591">
    <property type="entry name" value="Leu-rich_rpt_typical-subtyp"/>
</dbReference>
<keyword evidence="2" id="KW-0732">Signal</keyword>
<evidence type="ECO:0000259" key="8">
    <source>
        <dbReference type="SMART" id="SM00060"/>
    </source>
</evidence>
<evidence type="ECO:0000256" key="6">
    <source>
        <dbReference type="SAM" id="MobiDB-lite"/>
    </source>
</evidence>
<evidence type="ECO:0000256" key="5">
    <source>
        <dbReference type="ARBA" id="ARBA00023180"/>
    </source>
</evidence>
<dbReference type="Proteomes" id="UP000562415">
    <property type="component" value="Unassembled WGS sequence"/>
</dbReference>
<evidence type="ECO:0000256" key="3">
    <source>
        <dbReference type="ARBA" id="ARBA00022737"/>
    </source>
</evidence>
<dbReference type="InterPro" id="IPR003961">
    <property type="entry name" value="FN3_dom"/>
</dbReference>
<dbReference type="GO" id="GO:0005615">
    <property type="term" value="C:extracellular space"/>
    <property type="evidence" value="ECO:0007669"/>
    <property type="project" value="TreeGrafter"/>
</dbReference>
<dbReference type="InterPro" id="IPR000372">
    <property type="entry name" value="LRRNT"/>
</dbReference>
<dbReference type="InterPro" id="IPR050333">
    <property type="entry name" value="SLRP"/>
</dbReference>
<dbReference type="CDD" id="cd00063">
    <property type="entry name" value="FN3"/>
    <property type="match status" value="1"/>
</dbReference>
<feature type="domain" description="Fibronectin type-III" evidence="8">
    <location>
        <begin position="360"/>
        <end position="438"/>
    </location>
</feature>
<protein>
    <submittedName>
        <fullName evidence="10">FLRT1 protein</fullName>
    </submittedName>
</protein>
<feature type="compositionally biased region" description="Pro residues" evidence="6">
    <location>
        <begin position="453"/>
        <end position="469"/>
    </location>
</feature>
<dbReference type="Gene3D" id="3.80.10.10">
    <property type="entry name" value="Ribonuclease Inhibitor"/>
    <property type="match status" value="1"/>
</dbReference>
<evidence type="ECO:0000313" key="10">
    <source>
        <dbReference type="EMBL" id="NWS50799.1"/>
    </source>
</evidence>
<keyword evidence="3" id="KW-0677">Repeat</keyword>
<evidence type="ECO:0000259" key="9">
    <source>
        <dbReference type="SMART" id="SM00082"/>
    </source>
</evidence>
<dbReference type="SMART" id="SM00060">
    <property type="entry name" value="FN3"/>
    <property type="match status" value="1"/>
</dbReference>
<dbReference type="SMART" id="SM00082">
    <property type="entry name" value="LRRCT"/>
    <property type="match status" value="1"/>
</dbReference>
<evidence type="ECO:0000259" key="7">
    <source>
        <dbReference type="SMART" id="SM00013"/>
    </source>
</evidence>
<feature type="region of interest" description="Disordered" evidence="6">
    <location>
        <begin position="447"/>
        <end position="480"/>
    </location>
</feature>
<gene>
    <name evidence="10" type="primary">Flrt1</name>
    <name evidence="10" type="ORF">PROATE_R15015</name>
</gene>
<dbReference type="PANTHER" id="PTHR45712">
    <property type="entry name" value="AGAP008170-PA"/>
    <property type="match status" value="1"/>
</dbReference>
<keyword evidence="11" id="KW-1185">Reference proteome</keyword>
<evidence type="ECO:0000256" key="2">
    <source>
        <dbReference type="ARBA" id="ARBA00022729"/>
    </source>
</evidence>
<dbReference type="PROSITE" id="PS51450">
    <property type="entry name" value="LRR"/>
    <property type="match status" value="1"/>
</dbReference>
<comment type="caution">
    <text evidence="10">The sequence shown here is derived from an EMBL/GenBank/DDBJ whole genome shotgun (WGS) entry which is preliminary data.</text>
</comment>
<name>A0A7K5G1P2_PROAR</name>
<dbReference type="OrthoDB" id="676979at2759"/>
<dbReference type="Pfam" id="PF13855">
    <property type="entry name" value="LRR_8"/>
    <property type="match status" value="3"/>
</dbReference>
<dbReference type="PANTHER" id="PTHR45712:SF15">
    <property type="entry name" value="LEUCINE-RICH REPEAT TRANSMEMBRANE PROTEIN FLRT1"/>
    <property type="match status" value="1"/>
</dbReference>
<dbReference type="InterPro" id="IPR000483">
    <property type="entry name" value="Cys-rich_flank_reg_C"/>
</dbReference>
<sequence length="480" mass="50591">TPCPSVCRCAGGRVYCNDRGLTAIPEGLPAGATTLFLQNNRIGDAGIPARLARLSALKVLYLYANALEHFPAHLPPALRELHLQENNVRGLCRRALARAPLLERLHLDDNSVSAAGIEEDAFADNRRLRLLFLSRNHLSSVPPGLPPALEELRLDDNRIHTIPLRAFEGLPALRRLVLDGNLLANQRMADDTFSRLGNLSELSLGRNALAAPPANLPRARLRRLSLAANAISHVPAGSLARMRALERLDLSDNNLTTLPRGLFDDLGSLSHLGLRNNPWFCGCNLAWLRDWLRRRAPRGLEVKGLLCQAPARLRGLPVGELRGEMDACDPPGANAASPGANVAASPGAAAVSPAVVVASPAGSGGLWVQAAPGGSLRIRWPPSPPGASLRLSWFRPGLGAVTETLVRGDRGEYVVTALQPRAPYRVCLSALDPAGGTGAPLCAQARAGADPAPVSPGPPRHHPAPPIALPPAAAAGGAAA</sequence>
<dbReference type="InterPro" id="IPR036116">
    <property type="entry name" value="FN3_sf"/>
</dbReference>
<dbReference type="SUPFAM" id="SSF52058">
    <property type="entry name" value="L domain-like"/>
    <property type="match status" value="1"/>
</dbReference>
<dbReference type="Pfam" id="PF01463">
    <property type="entry name" value="LRRCT"/>
    <property type="match status" value="1"/>
</dbReference>
<keyword evidence="4" id="KW-1015">Disulfide bond</keyword>
<evidence type="ECO:0000256" key="4">
    <source>
        <dbReference type="ARBA" id="ARBA00023157"/>
    </source>
</evidence>
<accession>A0A7K5G1P2</accession>
<feature type="non-terminal residue" evidence="10">
    <location>
        <position position="1"/>
    </location>
</feature>
<dbReference type="AlphaFoldDB" id="A0A7K5G1P2"/>
<keyword evidence="5" id="KW-0325">Glycoprotein</keyword>
<feature type="domain" description="LRRNT" evidence="7">
    <location>
        <begin position="2"/>
        <end position="34"/>
    </location>
</feature>
<proteinExistence type="predicted"/>
<dbReference type="Pfam" id="PF01462">
    <property type="entry name" value="LRRNT"/>
    <property type="match status" value="1"/>
</dbReference>
<feature type="non-terminal residue" evidence="10">
    <location>
        <position position="480"/>
    </location>
</feature>
<keyword evidence="1" id="KW-0433">Leucine-rich repeat</keyword>
<dbReference type="InterPro" id="IPR032675">
    <property type="entry name" value="LRR_dom_sf"/>
</dbReference>
<dbReference type="SUPFAM" id="SSF49265">
    <property type="entry name" value="Fibronectin type III"/>
    <property type="match status" value="1"/>
</dbReference>
<evidence type="ECO:0000256" key="1">
    <source>
        <dbReference type="ARBA" id="ARBA00022614"/>
    </source>
</evidence>
<dbReference type="InterPro" id="IPR001611">
    <property type="entry name" value="Leu-rich_rpt"/>
</dbReference>
<dbReference type="EMBL" id="VYZH01010858">
    <property type="protein sequence ID" value="NWS50799.1"/>
    <property type="molecule type" value="Genomic_DNA"/>
</dbReference>
<reference evidence="10 11" key="1">
    <citation type="submission" date="2019-09" db="EMBL/GenBank/DDBJ databases">
        <title>Bird 10,000 Genomes (B10K) Project - Family phase.</title>
        <authorList>
            <person name="Zhang G."/>
        </authorList>
    </citation>
    <scope>NUCLEOTIDE SEQUENCE [LARGE SCALE GENOMIC DNA]</scope>
    <source>
        <strain evidence="10">B10K-DU-017-47</strain>
    </source>
</reference>
<dbReference type="SMART" id="SM00369">
    <property type="entry name" value="LRR_TYP"/>
    <property type="match status" value="8"/>
</dbReference>
<feature type="domain" description="LRRCT" evidence="9">
    <location>
        <begin position="277"/>
        <end position="329"/>
    </location>
</feature>
<evidence type="ECO:0000313" key="11">
    <source>
        <dbReference type="Proteomes" id="UP000562415"/>
    </source>
</evidence>